<dbReference type="Pfam" id="PF13335">
    <property type="entry name" value="Mg_chelatase_C"/>
    <property type="match status" value="1"/>
</dbReference>
<reference evidence="4 5" key="1">
    <citation type="journal article" date="2020" name="ISME J.">
        <title>Comparative genomics reveals insights into cyanobacterial evolution and habitat adaptation.</title>
        <authorList>
            <person name="Chen M.Y."/>
            <person name="Teng W.K."/>
            <person name="Zhao L."/>
            <person name="Hu C.X."/>
            <person name="Zhou Y.K."/>
            <person name="Han B.P."/>
            <person name="Song L.R."/>
            <person name="Shu W.S."/>
        </authorList>
    </citation>
    <scope>NUCLEOTIDE SEQUENCE [LARGE SCALE GENOMIC DNA]</scope>
    <source>
        <strain evidence="4 5">FACHB-288</strain>
    </source>
</reference>
<comment type="similarity">
    <text evidence="2">Belongs to the Mg-chelatase subunits D/I family. ComM subfamily.</text>
</comment>
<accession>A0ABR8AJP1</accession>
<gene>
    <name evidence="4" type="ORF">H6G24_25445</name>
</gene>
<dbReference type="InterPro" id="IPR045006">
    <property type="entry name" value="CHLI-like"/>
</dbReference>
<dbReference type="PANTHER" id="PTHR32039">
    <property type="entry name" value="MAGNESIUM-CHELATASE SUBUNIT CHLI"/>
    <property type="match status" value="1"/>
</dbReference>
<comment type="caution">
    <text evidence="4">The sequence shown here is derived from an EMBL/GenBank/DDBJ whole genome shotgun (WGS) entry which is preliminary data.</text>
</comment>
<evidence type="ECO:0000256" key="1">
    <source>
        <dbReference type="ARBA" id="ARBA00003398"/>
    </source>
</evidence>
<dbReference type="Pfam" id="PF13541">
    <property type="entry name" value="ChlI"/>
    <property type="match status" value="1"/>
</dbReference>
<feature type="domain" description="AAA+ ATPase" evidence="3">
    <location>
        <begin position="216"/>
        <end position="399"/>
    </location>
</feature>
<dbReference type="InterPro" id="IPR000523">
    <property type="entry name" value="Mg_chelatse_chII-like_cat_dom"/>
</dbReference>
<dbReference type="SUPFAM" id="SSF52540">
    <property type="entry name" value="P-loop containing nucleoside triphosphate hydrolases"/>
    <property type="match status" value="1"/>
</dbReference>
<dbReference type="InterPro" id="IPR025158">
    <property type="entry name" value="Mg_chelat-rel_C"/>
</dbReference>
<dbReference type="NCBIfam" id="TIGR00368">
    <property type="entry name" value="YifB family Mg chelatase-like AAA ATPase"/>
    <property type="match status" value="1"/>
</dbReference>
<dbReference type="SUPFAM" id="SSF54211">
    <property type="entry name" value="Ribosomal protein S5 domain 2-like"/>
    <property type="match status" value="1"/>
</dbReference>
<organism evidence="4 5">
    <name type="scientific">Calothrix parietina FACHB-288</name>
    <dbReference type="NCBI Taxonomy" id="2692896"/>
    <lineage>
        <taxon>Bacteria</taxon>
        <taxon>Bacillati</taxon>
        <taxon>Cyanobacteriota</taxon>
        <taxon>Cyanophyceae</taxon>
        <taxon>Nostocales</taxon>
        <taxon>Calotrichaceae</taxon>
        <taxon>Calothrix</taxon>
    </lineage>
</organism>
<dbReference type="RefSeq" id="WP_190547386.1">
    <property type="nucleotide sequence ID" value="NZ_CAWPNO010000080.1"/>
</dbReference>
<dbReference type="Proteomes" id="UP000658514">
    <property type="component" value="Unassembled WGS sequence"/>
</dbReference>
<evidence type="ECO:0000259" key="3">
    <source>
        <dbReference type="SMART" id="SM00382"/>
    </source>
</evidence>
<dbReference type="Gene3D" id="3.40.50.300">
    <property type="entry name" value="P-loop containing nucleotide triphosphate hydrolases"/>
    <property type="match status" value="1"/>
</dbReference>
<dbReference type="EMBL" id="JACJQH010000046">
    <property type="protein sequence ID" value="MBD2198787.1"/>
    <property type="molecule type" value="Genomic_DNA"/>
</dbReference>
<sequence>MLARVWSASIVGIDAVKVGVEVDVSGGLPGIVLLGLPDSAVQESKERVKATLKNAGFAFPQRKIVINLTPADLRKEGPSFDLPISVGILAASEQVNADLLGDFLFLGEVSLDGSLRAVAGVLPIAATAQKMGIAGLVVPIDNAQEAAVVEGLTVYGCKNLSEVADLLNRPSAYKPVKLDETIKTGENPGLHFANVDLQDVKGQAHARRALEIAAAGGHNLIFVGPPGSGKTMLARRLPGILPPLSFAEALEVTRIHSVAGLLKNRGSLVRDRPFRSPHHSASGPSLVGGGSFPRPGEISLSHRGILFLDELTEFKRDVLEFLRQPLEDGYVTISRTRQSITLPAQFTLVASTNPCPCGFYGDTIQPCTCSPRQRESYWAKLSGPLMDRIDLQVAVNRLKPEEITQQPTGESSISVAKRVQQARDRTLSRFQGEPNLRCNAQMQSRHLQKWCKLDDTARNLLEAAIRKLGLSARASDRILKVARTIADLAGEDELQAHHVAEAIQYRTIDRMQ</sequence>
<dbReference type="Pfam" id="PF01078">
    <property type="entry name" value="Mg_chelatase"/>
    <property type="match status" value="1"/>
</dbReference>
<evidence type="ECO:0000313" key="5">
    <source>
        <dbReference type="Proteomes" id="UP000658514"/>
    </source>
</evidence>
<name>A0ABR8AJP1_9CYAN</name>
<evidence type="ECO:0000256" key="2">
    <source>
        <dbReference type="ARBA" id="ARBA00006354"/>
    </source>
</evidence>
<protein>
    <submittedName>
        <fullName evidence="4">YifB family Mg chelatase-like AAA ATPase</fullName>
    </submittedName>
</protein>
<dbReference type="InterPro" id="IPR027417">
    <property type="entry name" value="P-loop_NTPase"/>
</dbReference>
<dbReference type="PANTHER" id="PTHR32039:SF7">
    <property type="entry name" value="COMPETENCE PROTEIN COMM"/>
    <property type="match status" value="1"/>
</dbReference>
<dbReference type="InterPro" id="IPR003593">
    <property type="entry name" value="AAA+_ATPase"/>
</dbReference>
<comment type="function">
    <text evidence="1">Involved in chlorophyll biosynthesis; introduces a magnesium ion into protoporphyrin IX to yield Mg-protoporphyrin IX.</text>
</comment>
<dbReference type="InterPro" id="IPR014721">
    <property type="entry name" value="Ribsml_uS5_D2-typ_fold_subgr"/>
</dbReference>
<dbReference type="InterPro" id="IPR004482">
    <property type="entry name" value="Mg_chelat-rel"/>
</dbReference>
<keyword evidence="5" id="KW-1185">Reference proteome</keyword>
<dbReference type="SMART" id="SM00382">
    <property type="entry name" value="AAA"/>
    <property type="match status" value="1"/>
</dbReference>
<dbReference type="InterPro" id="IPR020568">
    <property type="entry name" value="Ribosomal_Su5_D2-typ_SF"/>
</dbReference>
<evidence type="ECO:0000313" key="4">
    <source>
        <dbReference type="EMBL" id="MBD2198787.1"/>
    </source>
</evidence>
<dbReference type="Gene3D" id="3.30.230.10">
    <property type="match status" value="1"/>
</dbReference>
<proteinExistence type="inferred from homology"/>